<comment type="catalytic activity">
    <reaction evidence="2">
        <text>oxidized coenzyme F420-(gamma-L-Glu)(n) + a quinol + H(+) = reduced coenzyme F420-(gamma-L-Glu)(n) + a quinone</text>
        <dbReference type="Rhea" id="RHEA:39663"/>
        <dbReference type="Rhea" id="RHEA-COMP:12939"/>
        <dbReference type="Rhea" id="RHEA-COMP:14378"/>
        <dbReference type="ChEBI" id="CHEBI:15378"/>
        <dbReference type="ChEBI" id="CHEBI:24646"/>
        <dbReference type="ChEBI" id="CHEBI:132124"/>
        <dbReference type="ChEBI" id="CHEBI:133980"/>
        <dbReference type="ChEBI" id="CHEBI:139511"/>
    </reaction>
</comment>
<dbReference type="RefSeq" id="WP_185048895.1">
    <property type="nucleotide sequence ID" value="NZ_BAABIX010000027.1"/>
</dbReference>
<evidence type="ECO:0000256" key="1">
    <source>
        <dbReference type="ARBA" id="ARBA00008710"/>
    </source>
</evidence>
<sequence>MPIDFNRQIIEEFRANRGRVGGPFEGARLILLTTTGARSGAPHTTPLGYLPDGGDRILVIASAGGSPRHPDWYRNLLAHPRATVENGVFTYEAEAEVLEGGERDRIFARAVEADPGWAAYQDKAGRVLPVVALRQVAGGPPQAESWGEALRLVHDAFRRELALIRKEAAQAGPRLGAQLRVNCLTLCGGLHYHHTQEDGGMFPALAGRHPELAPVMDRLGREHERMAVLLGELQDTLSAAHPDADAVRAEVERLTGLLEEHLTYEEEQLIPFLDAPGT</sequence>
<comment type="similarity">
    <text evidence="1">Belongs to the F420H(2)-dependent quinone reductase family.</text>
</comment>
<dbReference type="GO" id="GO:0070967">
    <property type="term" value="F:coenzyme F420 binding"/>
    <property type="evidence" value="ECO:0007669"/>
    <property type="project" value="TreeGrafter"/>
</dbReference>
<protein>
    <submittedName>
        <fullName evidence="4">Deazaflavin-dependent oxidoreductase (Nitroreductase family)</fullName>
    </submittedName>
</protein>
<gene>
    <name evidence="4" type="ORF">HNP84_001827</name>
</gene>
<keyword evidence="5" id="KW-1185">Reference proteome</keyword>
<dbReference type="PANTHER" id="PTHR39428">
    <property type="entry name" value="F420H(2)-DEPENDENT QUINONE REDUCTASE RV1261C"/>
    <property type="match status" value="1"/>
</dbReference>
<organism evidence="4 5">
    <name type="scientific">Thermocatellispora tengchongensis</name>
    <dbReference type="NCBI Taxonomy" id="1073253"/>
    <lineage>
        <taxon>Bacteria</taxon>
        <taxon>Bacillati</taxon>
        <taxon>Actinomycetota</taxon>
        <taxon>Actinomycetes</taxon>
        <taxon>Streptosporangiales</taxon>
        <taxon>Streptosporangiaceae</taxon>
        <taxon>Thermocatellispora</taxon>
    </lineage>
</organism>
<dbReference type="Pfam" id="PF01814">
    <property type="entry name" value="Hemerythrin"/>
    <property type="match status" value="1"/>
</dbReference>
<dbReference type="CDD" id="cd12108">
    <property type="entry name" value="Hr-like"/>
    <property type="match status" value="1"/>
</dbReference>
<dbReference type="SUPFAM" id="SSF50475">
    <property type="entry name" value="FMN-binding split barrel"/>
    <property type="match status" value="1"/>
</dbReference>
<comment type="caution">
    <text evidence="4">The sequence shown here is derived from an EMBL/GenBank/DDBJ whole genome shotgun (WGS) entry which is preliminary data.</text>
</comment>
<evidence type="ECO:0000256" key="2">
    <source>
        <dbReference type="ARBA" id="ARBA00049106"/>
    </source>
</evidence>
<dbReference type="GO" id="GO:0005886">
    <property type="term" value="C:plasma membrane"/>
    <property type="evidence" value="ECO:0007669"/>
    <property type="project" value="TreeGrafter"/>
</dbReference>
<evidence type="ECO:0000259" key="3">
    <source>
        <dbReference type="Pfam" id="PF01814"/>
    </source>
</evidence>
<proteinExistence type="inferred from homology"/>
<dbReference type="GO" id="GO:0016491">
    <property type="term" value="F:oxidoreductase activity"/>
    <property type="evidence" value="ECO:0007669"/>
    <property type="project" value="InterPro"/>
</dbReference>
<dbReference type="InterPro" id="IPR004378">
    <property type="entry name" value="F420H2_quin_Rdtase"/>
</dbReference>
<dbReference type="InterPro" id="IPR012349">
    <property type="entry name" value="Split_barrel_FMN-bd"/>
</dbReference>
<dbReference type="Gene3D" id="1.20.120.520">
    <property type="entry name" value="nmb1532 protein domain like"/>
    <property type="match status" value="1"/>
</dbReference>
<dbReference type="Gene3D" id="2.30.110.10">
    <property type="entry name" value="Electron Transport, Fmn-binding Protein, Chain A"/>
    <property type="match status" value="1"/>
</dbReference>
<feature type="domain" description="Hemerythrin-like" evidence="3">
    <location>
        <begin position="148"/>
        <end position="273"/>
    </location>
</feature>
<dbReference type="EMBL" id="JACHGN010000003">
    <property type="protein sequence ID" value="MBB5132114.1"/>
    <property type="molecule type" value="Genomic_DNA"/>
</dbReference>
<dbReference type="AlphaFoldDB" id="A0A840NTR1"/>
<evidence type="ECO:0000313" key="5">
    <source>
        <dbReference type="Proteomes" id="UP000578449"/>
    </source>
</evidence>
<evidence type="ECO:0000313" key="4">
    <source>
        <dbReference type="EMBL" id="MBB5132114.1"/>
    </source>
</evidence>
<dbReference type="PANTHER" id="PTHR39428:SF1">
    <property type="entry name" value="F420H(2)-DEPENDENT QUINONE REDUCTASE RV1261C"/>
    <property type="match status" value="1"/>
</dbReference>
<reference evidence="4 5" key="1">
    <citation type="submission" date="2020-08" db="EMBL/GenBank/DDBJ databases">
        <title>Genomic Encyclopedia of Type Strains, Phase IV (KMG-IV): sequencing the most valuable type-strain genomes for metagenomic binning, comparative biology and taxonomic classification.</title>
        <authorList>
            <person name="Goeker M."/>
        </authorList>
    </citation>
    <scope>NUCLEOTIDE SEQUENCE [LARGE SCALE GENOMIC DNA]</scope>
    <source>
        <strain evidence="4 5">DSM 45615</strain>
    </source>
</reference>
<dbReference type="Pfam" id="PF04075">
    <property type="entry name" value="F420H2_quin_red"/>
    <property type="match status" value="1"/>
</dbReference>
<dbReference type="InterPro" id="IPR012312">
    <property type="entry name" value="Hemerythrin-like"/>
</dbReference>
<dbReference type="Proteomes" id="UP000578449">
    <property type="component" value="Unassembled WGS sequence"/>
</dbReference>
<name>A0A840NTR1_9ACTN</name>
<dbReference type="NCBIfam" id="TIGR00026">
    <property type="entry name" value="hi_GC_TIGR00026"/>
    <property type="match status" value="1"/>
</dbReference>
<accession>A0A840NTR1</accession>